<comment type="similarity">
    <text evidence="2 3">Belongs to the small heat shock protein (HSP20) family.</text>
</comment>
<dbReference type="PANTHER" id="PTHR47062:SF1">
    <property type="entry name" value="SMALL HEAT SHOCK PROTEIN IBPA"/>
    <property type="match status" value="1"/>
</dbReference>
<dbReference type="Pfam" id="PF00011">
    <property type="entry name" value="HSP20"/>
    <property type="match status" value="1"/>
</dbReference>
<evidence type="ECO:0000259" key="4">
    <source>
        <dbReference type="PROSITE" id="PS01031"/>
    </source>
</evidence>
<dbReference type="STRING" id="1122181.GCA_000382265_01237"/>
<dbReference type="Gene3D" id="2.60.40.790">
    <property type="match status" value="1"/>
</dbReference>
<evidence type="ECO:0000256" key="1">
    <source>
        <dbReference type="ARBA" id="ARBA00023016"/>
    </source>
</evidence>
<dbReference type="InterPro" id="IPR008978">
    <property type="entry name" value="HSP20-like_chaperone"/>
</dbReference>
<name>A0A1Y0EEF4_9RHOB</name>
<keyword evidence="1 5" id="KW-0346">Stress response</keyword>
<sequence>MTGPATRACPVLEGHRLLSLDEKDDPMRSFDLTPLYRATVGFDQIADLLDRALASDMGQTSYPPYNIEKTADDGWRISIAVAGFAEDELAIEVKDRALHVTARKDADDSERKFLHRGIATRAFERRFHLADHVQVTGALHENGMLHIDLVRDVPEALKPRRIAIAPAQKSQANLVTANSVN</sequence>
<dbReference type="EMBL" id="CP021431">
    <property type="protein sequence ID" value="ARU01983.1"/>
    <property type="molecule type" value="Genomic_DNA"/>
</dbReference>
<accession>A0A1Y0EEF4</accession>
<keyword evidence="6" id="KW-1185">Reference proteome</keyword>
<gene>
    <name evidence="5" type="primary">ibpA</name>
    <name evidence="5" type="ORF">LOKVESSMR4R_02688</name>
</gene>
<organism evidence="5 6">
    <name type="scientific">Yoonia vestfoldensis</name>
    <dbReference type="NCBI Taxonomy" id="245188"/>
    <lineage>
        <taxon>Bacteria</taxon>
        <taxon>Pseudomonadati</taxon>
        <taxon>Pseudomonadota</taxon>
        <taxon>Alphaproteobacteria</taxon>
        <taxon>Rhodobacterales</taxon>
        <taxon>Paracoccaceae</taxon>
        <taxon>Yoonia</taxon>
    </lineage>
</organism>
<dbReference type="InterPro" id="IPR002068">
    <property type="entry name" value="A-crystallin/Hsp20_dom"/>
</dbReference>
<evidence type="ECO:0000256" key="3">
    <source>
        <dbReference type="RuleBase" id="RU003616"/>
    </source>
</evidence>
<protein>
    <submittedName>
        <fullName evidence="5">Small heat shock protein IbpA</fullName>
    </submittedName>
</protein>
<evidence type="ECO:0000313" key="5">
    <source>
        <dbReference type="EMBL" id="ARU01983.1"/>
    </source>
</evidence>
<dbReference type="KEGG" id="lvs:LOKVESSMR4R_02688"/>
<dbReference type="PANTHER" id="PTHR47062">
    <property type="match status" value="1"/>
</dbReference>
<dbReference type="AlphaFoldDB" id="A0A1Y0EEF4"/>
<dbReference type="InterPro" id="IPR037913">
    <property type="entry name" value="ACD_IbpA/B"/>
</dbReference>
<dbReference type="CDD" id="cd06470">
    <property type="entry name" value="ACD_IbpA-B_like"/>
    <property type="match status" value="1"/>
</dbReference>
<reference evidence="5 6" key="1">
    <citation type="submission" date="2017-05" db="EMBL/GenBank/DDBJ databases">
        <title>Genome Sequence of Loktanella vestfoldensis Strain SMR4r Isolated from a Culture of the Diatom Skeletonema marinoi.</title>
        <authorList>
            <person name="Topel M."/>
            <person name="Pinder M.I.M."/>
            <person name="Johansson O.N."/>
            <person name="Kourtchenko O."/>
            <person name="Godhe A."/>
            <person name="Clarke A.K."/>
        </authorList>
    </citation>
    <scope>NUCLEOTIDE SEQUENCE [LARGE SCALE GENOMIC DNA]</scope>
    <source>
        <strain evidence="5 6">SMR4r</strain>
    </source>
</reference>
<dbReference type="Proteomes" id="UP000195273">
    <property type="component" value="Chromosome"/>
</dbReference>
<proteinExistence type="inferred from homology"/>
<dbReference type="PROSITE" id="PS01031">
    <property type="entry name" value="SHSP"/>
    <property type="match status" value="1"/>
</dbReference>
<evidence type="ECO:0000256" key="2">
    <source>
        <dbReference type="PROSITE-ProRule" id="PRU00285"/>
    </source>
</evidence>
<evidence type="ECO:0000313" key="6">
    <source>
        <dbReference type="Proteomes" id="UP000195273"/>
    </source>
</evidence>
<feature type="domain" description="SHSP" evidence="4">
    <location>
        <begin position="56"/>
        <end position="167"/>
    </location>
</feature>
<dbReference type="SUPFAM" id="SSF49764">
    <property type="entry name" value="HSP20-like chaperones"/>
    <property type="match status" value="1"/>
</dbReference>